<evidence type="ECO:0000259" key="8">
    <source>
        <dbReference type="PROSITE" id="PS50110"/>
    </source>
</evidence>
<evidence type="ECO:0000256" key="1">
    <source>
        <dbReference type="ARBA" id="ARBA00022553"/>
    </source>
</evidence>
<comment type="caution">
    <text evidence="9">The sequence shown here is derived from an EMBL/GenBank/DDBJ whole genome shotgun (WGS) entry which is preliminary data.</text>
</comment>
<dbReference type="EMBL" id="BAAAFO010000004">
    <property type="protein sequence ID" value="GAA0262973.1"/>
    <property type="molecule type" value="Genomic_DNA"/>
</dbReference>
<dbReference type="Gene3D" id="3.40.50.2300">
    <property type="match status" value="1"/>
</dbReference>
<dbReference type="SUPFAM" id="SSF52172">
    <property type="entry name" value="CheY-like"/>
    <property type="match status" value="1"/>
</dbReference>
<keyword evidence="5" id="KW-0804">Transcription</keyword>
<evidence type="ECO:0000256" key="2">
    <source>
        <dbReference type="ARBA" id="ARBA00023012"/>
    </source>
</evidence>
<feature type="domain" description="Response regulatory" evidence="8">
    <location>
        <begin position="24"/>
        <end position="140"/>
    </location>
</feature>
<dbReference type="InterPro" id="IPR001789">
    <property type="entry name" value="Sig_transdc_resp-reg_receiver"/>
</dbReference>
<reference evidence="9 10" key="1">
    <citation type="journal article" date="2019" name="Int. J. Syst. Evol. Microbiol.">
        <title>The Global Catalogue of Microorganisms (GCM) 10K type strain sequencing project: providing services to taxonomists for standard genome sequencing and annotation.</title>
        <authorList>
            <consortium name="The Broad Institute Genomics Platform"/>
            <consortium name="The Broad Institute Genome Sequencing Center for Infectious Disease"/>
            <person name="Wu L."/>
            <person name="Ma J."/>
        </authorList>
    </citation>
    <scope>NUCLEOTIDE SEQUENCE [LARGE SCALE GENOMIC DNA]</scope>
    <source>
        <strain evidence="9 10">JCM 16242</strain>
    </source>
</reference>
<dbReference type="InterPro" id="IPR016032">
    <property type="entry name" value="Sig_transdc_resp-reg_C-effctor"/>
</dbReference>
<keyword evidence="4" id="KW-0238">DNA-binding</keyword>
<evidence type="ECO:0000256" key="5">
    <source>
        <dbReference type="ARBA" id="ARBA00023163"/>
    </source>
</evidence>
<keyword evidence="3" id="KW-0805">Transcription regulation</keyword>
<keyword evidence="10" id="KW-1185">Reference proteome</keyword>
<gene>
    <name evidence="9" type="primary">uvrY</name>
    <name evidence="9" type="ORF">GCM10009126_30810</name>
</gene>
<dbReference type="CDD" id="cd17535">
    <property type="entry name" value="REC_NarL-like"/>
    <property type="match status" value="1"/>
</dbReference>
<evidence type="ECO:0000259" key="7">
    <source>
        <dbReference type="PROSITE" id="PS50043"/>
    </source>
</evidence>
<sequence>MACNALFSSLISLSLTKEGHAVINVILVDDHELVRTGFRMILQQQPDICIQGEAGNAEEGLRLIRTLKPDIALVDVHMQGMSGIELTERVNRAKMSTRIVVVTVVDDARFPKRLLDAGALGYLTKGCRAEELITAIRQVSTGKRYLAPAVAQQLALATLDGRASPFDVLSSRELEVAMMLVCGKPLTLIGEQLNLSPKTVSTYKQRLMEKLRVDHVLNLAHLMTVHGLIDNPGHAIGG</sequence>
<evidence type="ECO:0000256" key="6">
    <source>
        <dbReference type="PROSITE-ProRule" id="PRU00169"/>
    </source>
</evidence>
<dbReference type="PRINTS" id="PR00038">
    <property type="entry name" value="HTHLUXR"/>
</dbReference>
<feature type="domain" description="HTH luxR-type" evidence="7">
    <location>
        <begin position="162"/>
        <end position="227"/>
    </location>
</feature>
<dbReference type="SMART" id="SM00421">
    <property type="entry name" value="HTH_LUXR"/>
    <property type="match status" value="1"/>
</dbReference>
<keyword evidence="2" id="KW-0902">Two-component regulatory system</keyword>
<dbReference type="PANTHER" id="PTHR43214">
    <property type="entry name" value="TWO-COMPONENT RESPONSE REGULATOR"/>
    <property type="match status" value="1"/>
</dbReference>
<evidence type="ECO:0000256" key="4">
    <source>
        <dbReference type="ARBA" id="ARBA00023125"/>
    </source>
</evidence>
<accession>A0ABN0UVS2</accession>
<dbReference type="InterPro" id="IPR000792">
    <property type="entry name" value="Tscrpt_reg_LuxR_C"/>
</dbReference>
<evidence type="ECO:0000313" key="10">
    <source>
        <dbReference type="Proteomes" id="UP001500657"/>
    </source>
</evidence>
<proteinExistence type="predicted"/>
<dbReference type="Proteomes" id="UP001500657">
    <property type="component" value="Unassembled WGS sequence"/>
</dbReference>
<feature type="modified residue" description="4-aspartylphosphate" evidence="6">
    <location>
        <position position="75"/>
    </location>
</feature>
<keyword evidence="1 6" id="KW-0597">Phosphoprotein</keyword>
<dbReference type="SMART" id="SM00448">
    <property type="entry name" value="REC"/>
    <property type="match status" value="1"/>
</dbReference>
<dbReference type="InterPro" id="IPR011006">
    <property type="entry name" value="CheY-like_superfamily"/>
</dbReference>
<evidence type="ECO:0000256" key="3">
    <source>
        <dbReference type="ARBA" id="ARBA00023015"/>
    </source>
</evidence>
<dbReference type="CDD" id="cd06170">
    <property type="entry name" value="LuxR_C_like"/>
    <property type="match status" value="1"/>
</dbReference>
<dbReference type="Pfam" id="PF00196">
    <property type="entry name" value="GerE"/>
    <property type="match status" value="1"/>
</dbReference>
<evidence type="ECO:0000313" key="9">
    <source>
        <dbReference type="EMBL" id="GAA0262973.1"/>
    </source>
</evidence>
<dbReference type="PANTHER" id="PTHR43214:SF3">
    <property type="entry name" value="RESPONSE REGULATOR UVRY"/>
    <property type="match status" value="1"/>
</dbReference>
<name>A0ABN0UVS2_9GAMM</name>
<dbReference type="Pfam" id="PF00072">
    <property type="entry name" value="Response_reg"/>
    <property type="match status" value="1"/>
</dbReference>
<dbReference type="PROSITE" id="PS50043">
    <property type="entry name" value="HTH_LUXR_2"/>
    <property type="match status" value="1"/>
</dbReference>
<organism evidence="9 10">
    <name type="scientific">Rhodanobacter caeni</name>
    <dbReference type="NCBI Taxonomy" id="657654"/>
    <lineage>
        <taxon>Bacteria</taxon>
        <taxon>Pseudomonadati</taxon>
        <taxon>Pseudomonadota</taxon>
        <taxon>Gammaproteobacteria</taxon>
        <taxon>Lysobacterales</taxon>
        <taxon>Rhodanobacteraceae</taxon>
        <taxon>Rhodanobacter</taxon>
    </lineage>
</organism>
<dbReference type="InterPro" id="IPR039420">
    <property type="entry name" value="WalR-like"/>
</dbReference>
<dbReference type="PROSITE" id="PS50110">
    <property type="entry name" value="RESPONSE_REGULATORY"/>
    <property type="match status" value="1"/>
</dbReference>
<dbReference type="InterPro" id="IPR058245">
    <property type="entry name" value="NreC/VraR/RcsB-like_REC"/>
</dbReference>
<protein>
    <submittedName>
        <fullName evidence="9">UvrY/SirA/GacA family response regulator transcription factor</fullName>
    </submittedName>
</protein>
<dbReference type="SUPFAM" id="SSF46894">
    <property type="entry name" value="C-terminal effector domain of the bipartite response regulators"/>
    <property type="match status" value="1"/>
</dbReference>